<comment type="caution">
    <text evidence="2">The sequence shown here is derived from an EMBL/GenBank/DDBJ whole genome shotgun (WGS) entry which is preliminary data.</text>
</comment>
<evidence type="ECO:0000313" key="3">
    <source>
        <dbReference type="Proteomes" id="UP000232323"/>
    </source>
</evidence>
<dbReference type="EMBL" id="BEGY01000065">
    <property type="protein sequence ID" value="GAX81443.1"/>
    <property type="molecule type" value="Genomic_DNA"/>
</dbReference>
<sequence length="181" mass="20340">MPTSSSHATRKRRGDDNSESRSDRPVKRSVAFISHLLQRDLTLKDSFRQSITRIYQISRLLGKFSEEDEDLSENKEAADAFRTLLDSGKGGSCPIRRLAARLVPRFLPLFPHQLEPSINMLINLHQARHRSSDHDVDSVLSATKSDALQGLGSCLDLATKAPKQSLQGVQHLVHFLIRYVV</sequence>
<feature type="region of interest" description="Disordered" evidence="1">
    <location>
        <begin position="1"/>
        <end position="26"/>
    </location>
</feature>
<proteinExistence type="predicted"/>
<keyword evidence="3" id="KW-1185">Reference proteome</keyword>
<evidence type="ECO:0000256" key="1">
    <source>
        <dbReference type="SAM" id="MobiDB-lite"/>
    </source>
</evidence>
<organism evidence="2 3">
    <name type="scientific">Chlamydomonas eustigma</name>
    <dbReference type="NCBI Taxonomy" id="1157962"/>
    <lineage>
        <taxon>Eukaryota</taxon>
        <taxon>Viridiplantae</taxon>
        <taxon>Chlorophyta</taxon>
        <taxon>core chlorophytes</taxon>
        <taxon>Chlorophyceae</taxon>
        <taxon>CS clade</taxon>
        <taxon>Chlamydomonadales</taxon>
        <taxon>Chlamydomonadaceae</taxon>
        <taxon>Chlamydomonas</taxon>
    </lineage>
</organism>
<protein>
    <submittedName>
        <fullName evidence="2">Uncharacterized protein</fullName>
    </submittedName>
</protein>
<name>A0A250XEF3_9CHLO</name>
<dbReference type="Proteomes" id="UP000232323">
    <property type="component" value="Unassembled WGS sequence"/>
</dbReference>
<evidence type="ECO:0000313" key="2">
    <source>
        <dbReference type="EMBL" id="GAX81443.1"/>
    </source>
</evidence>
<accession>A0A250XEF3</accession>
<dbReference type="AlphaFoldDB" id="A0A250XEF3"/>
<feature type="compositionally biased region" description="Basic and acidic residues" evidence="1">
    <location>
        <begin position="13"/>
        <end position="26"/>
    </location>
</feature>
<reference evidence="2 3" key="1">
    <citation type="submission" date="2017-08" db="EMBL/GenBank/DDBJ databases">
        <title>Acidophilic green algal genome provides insights into adaptation to an acidic environment.</title>
        <authorList>
            <person name="Hirooka S."/>
            <person name="Hirose Y."/>
            <person name="Kanesaki Y."/>
            <person name="Higuchi S."/>
            <person name="Fujiwara T."/>
            <person name="Onuma R."/>
            <person name="Era A."/>
            <person name="Ohbayashi R."/>
            <person name="Uzuka A."/>
            <person name="Nozaki H."/>
            <person name="Yoshikawa H."/>
            <person name="Miyagishima S.Y."/>
        </authorList>
    </citation>
    <scope>NUCLEOTIDE SEQUENCE [LARGE SCALE GENOMIC DNA]</scope>
    <source>
        <strain evidence="2 3">NIES-2499</strain>
    </source>
</reference>
<dbReference type="OrthoDB" id="539862at2759"/>
<gene>
    <name evidence="2" type="ORF">CEUSTIGMA_g8873.t1</name>
</gene>